<comment type="caution">
    <text evidence="1">The sequence shown here is derived from an EMBL/GenBank/DDBJ whole genome shotgun (WGS) entry which is preliminary data.</text>
</comment>
<protein>
    <submittedName>
        <fullName evidence="1">Uncharacterized protein</fullName>
    </submittedName>
</protein>
<reference evidence="1" key="1">
    <citation type="submission" date="2022-07" db="EMBL/GenBank/DDBJ databases">
        <title>Phylogenomic reconstructions and comparative analyses of Kickxellomycotina fungi.</title>
        <authorList>
            <person name="Reynolds N.K."/>
            <person name="Stajich J.E."/>
            <person name="Barry K."/>
            <person name="Grigoriev I.V."/>
            <person name="Crous P."/>
            <person name="Smith M.E."/>
        </authorList>
    </citation>
    <scope>NUCLEOTIDE SEQUENCE</scope>
    <source>
        <strain evidence="1">CBS 102833</strain>
    </source>
</reference>
<evidence type="ECO:0000313" key="2">
    <source>
        <dbReference type="Proteomes" id="UP001140096"/>
    </source>
</evidence>
<sequence length="153" mass="15743">GNGSDGSLEGGNGNGQNNGGGGNGGGGNGGDQNNGGNSNNSGNNGTGGSLGSNSPQGDASALNSSGMSRGATIAVAIVVPIVTILIMVGLFYAYKWWRRRQNVINWDPKNERANLDQIRIIDQITPAAPSPVARDVTPPSYFEHEFESIFNPV</sequence>
<feature type="non-terminal residue" evidence="1">
    <location>
        <position position="153"/>
    </location>
</feature>
<name>A0ACC1KQT7_9FUNG</name>
<keyword evidence="2" id="KW-1185">Reference proteome</keyword>
<evidence type="ECO:0000313" key="1">
    <source>
        <dbReference type="EMBL" id="KAJ2793548.1"/>
    </source>
</evidence>
<gene>
    <name evidence="1" type="ORF">H4S07_007016</name>
</gene>
<dbReference type="EMBL" id="JANBUP010004657">
    <property type="protein sequence ID" value="KAJ2793548.1"/>
    <property type="molecule type" value="Genomic_DNA"/>
</dbReference>
<dbReference type="Proteomes" id="UP001140096">
    <property type="component" value="Unassembled WGS sequence"/>
</dbReference>
<accession>A0ACC1KQT7</accession>
<proteinExistence type="predicted"/>
<organism evidence="1 2">
    <name type="scientific">Coemansia furcata</name>
    <dbReference type="NCBI Taxonomy" id="417177"/>
    <lineage>
        <taxon>Eukaryota</taxon>
        <taxon>Fungi</taxon>
        <taxon>Fungi incertae sedis</taxon>
        <taxon>Zoopagomycota</taxon>
        <taxon>Kickxellomycotina</taxon>
        <taxon>Kickxellomycetes</taxon>
        <taxon>Kickxellales</taxon>
        <taxon>Kickxellaceae</taxon>
        <taxon>Coemansia</taxon>
    </lineage>
</organism>
<feature type="non-terminal residue" evidence="1">
    <location>
        <position position="1"/>
    </location>
</feature>